<evidence type="ECO:0000256" key="14">
    <source>
        <dbReference type="HAMAP-Rule" id="MF_00046"/>
    </source>
</evidence>
<comment type="similarity">
    <text evidence="14">Belongs to the MurCDEF family.</text>
</comment>
<evidence type="ECO:0000256" key="4">
    <source>
        <dbReference type="ARBA" id="ARBA00022490"/>
    </source>
</evidence>
<dbReference type="Gene3D" id="3.90.190.20">
    <property type="entry name" value="Mur ligase, C-terminal domain"/>
    <property type="match status" value="1"/>
</dbReference>
<dbReference type="InterPro" id="IPR013221">
    <property type="entry name" value="Mur_ligase_cen"/>
</dbReference>
<evidence type="ECO:0000256" key="8">
    <source>
        <dbReference type="ARBA" id="ARBA00022840"/>
    </source>
</evidence>
<dbReference type="InterPro" id="IPR050061">
    <property type="entry name" value="MurCDEF_pg_biosynth"/>
</dbReference>
<name>A0A241Q191_FUSNP</name>
<evidence type="ECO:0000256" key="2">
    <source>
        <dbReference type="ARBA" id="ARBA00004752"/>
    </source>
</evidence>
<keyword evidence="4 14" id="KW-0963">Cytoplasm</keyword>
<dbReference type="EMBL" id="CP022123">
    <property type="protein sequence ID" value="ASG28561.1"/>
    <property type="molecule type" value="Genomic_DNA"/>
</dbReference>
<dbReference type="InterPro" id="IPR036565">
    <property type="entry name" value="Mur-like_cat_sf"/>
</dbReference>
<dbReference type="Proteomes" id="UP000197638">
    <property type="component" value="Chromosome"/>
</dbReference>
<keyword evidence="10 14" id="KW-0573">Peptidoglycan synthesis</keyword>
<dbReference type="PANTHER" id="PTHR43445:SF3">
    <property type="entry name" value="UDP-N-ACETYLMURAMATE--L-ALANINE LIGASE"/>
    <property type="match status" value="1"/>
</dbReference>
<keyword evidence="12 14" id="KW-0961">Cell wall biogenesis/degradation</keyword>
<evidence type="ECO:0000259" key="17">
    <source>
        <dbReference type="Pfam" id="PF08245"/>
    </source>
</evidence>
<dbReference type="GO" id="GO:0051301">
    <property type="term" value="P:cell division"/>
    <property type="evidence" value="ECO:0007669"/>
    <property type="project" value="UniProtKB-KW"/>
</dbReference>
<evidence type="ECO:0000256" key="1">
    <source>
        <dbReference type="ARBA" id="ARBA00004496"/>
    </source>
</evidence>
<dbReference type="SUPFAM" id="SSF53244">
    <property type="entry name" value="MurD-like peptide ligases, peptide-binding domain"/>
    <property type="match status" value="1"/>
</dbReference>
<dbReference type="GO" id="GO:0071555">
    <property type="term" value="P:cell wall organization"/>
    <property type="evidence" value="ECO:0007669"/>
    <property type="project" value="UniProtKB-KW"/>
</dbReference>
<comment type="subcellular location">
    <subcellularLocation>
        <location evidence="1 14">Cytoplasm</location>
    </subcellularLocation>
</comment>
<keyword evidence="6 14" id="KW-0132">Cell division</keyword>
<dbReference type="Pfam" id="PF02875">
    <property type="entry name" value="Mur_ligase_C"/>
    <property type="match status" value="1"/>
</dbReference>
<feature type="domain" description="Mur ligase C-terminal" evidence="16">
    <location>
        <begin position="333"/>
        <end position="450"/>
    </location>
</feature>
<dbReference type="Gene3D" id="3.40.1190.10">
    <property type="entry name" value="Mur-like, catalytic domain"/>
    <property type="match status" value="1"/>
</dbReference>
<dbReference type="EC" id="6.3.2.8" evidence="3 14"/>
<evidence type="ECO:0000256" key="5">
    <source>
        <dbReference type="ARBA" id="ARBA00022598"/>
    </source>
</evidence>
<dbReference type="InterPro" id="IPR036615">
    <property type="entry name" value="Mur_ligase_C_dom_sf"/>
</dbReference>
<feature type="domain" description="Mur ligase central" evidence="17">
    <location>
        <begin position="114"/>
        <end position="291"/>
    </location>
</feature>
<dbReference type="GO" id="GO:0008763">
    <property type="term" value="F:UDP-N-acetylmuramate-L-alanine ligase activity"/>
    <property type="evidence" value="ECO:0007669"/>
    <property type="project" value="UniProtKB-UniRule"/>
</dbReference>
<dbReference type="AlphaFoldDB" id="A0A241Q191"/>
<reference evidence="18 19" key="1">
    <citation type="submission" date="2017-06" db="EMBL/GenBank/DDBJ databases">
        <title>Genome sequencing of Fusobacterium nucleatum subsp. polymorphum KCOM 1275 (=ChDC F310).</title>
        <authorList>
            <person name="Kook J.-K."/>
            <person name="Park S.-N."/>
            <person name="Lim Y.K."/>
            <person name="Roh H."/>
        </authorList>
    </citation>
    <scope>NUCLEOTIDE SEQUENCE [LARGE SCALE GENOMIC DNA]</scope>
    <source>
        <strain evidence="18 19">KCOM 1275</strain>
    </source>
</reference>
<dbReference type="SUPFAM" id="SSF51984">
    <property type="entry name" value="MurCD N-terminal domain"/>
    <property type="match status" value="1"/>
</dbReference>
<keyword evidence="7 14" id="KW-0547">Nucleotide-binding</keyword>
<dbReference type="GO" id="GO:0008360">
    <property type="term" value="P:regulation of cell shape"/>
    <property type="evidence" value="ECO:0007669"/>
    <property type="project" value="UniProtKB-KW"/>
</dbReference>
<dbReference type="HAMAP" id="MF_00046">
    <property type="entry name" value="MurC"/>
    <property type="match status" value="1"/>
</dbReference>
<comment type="pathway">
    <text evidence="2 14">Cell wall biogenesis; peptidoglycan biosynthesis.</text>
</comment>
<dbReference type="UniPathway" id="UPA00219"/>
<dbReference type="GO" id="GO:0005524">
    <property type="term" value="F:ATP binding"/>
    <property type="evidence" value="ECO:0007669"/>
    <property type="project" value="UniProtKB-UniRule"/>
</dbReference>
<evidence type="ECO:0000313" key="19">
    <source>
        <dbReference type="Proteomes" id="UP000197638"/>
    </source>
</evidence>
<proteinExistence type="inferred from homology"/>
<evidence type="ECO:0000256" key="12">
    <source>
        <dbReference type="ARBA" id="ARBA00023316"/>
    </source>
</evidence>
<dbReference type="Pfam" id="PF08245">
    <property type="entry name" value="Mur_ligase_M"/>
    <property type="match status" value="1"/>
</dbReference>
<gene>
    <name evidence="14 18" type="primary">murC</name>
    <name evidence="18" type="ORF">CBG61_06225</name>
</gene>
<dbReference type="Gene3D" id="3.40.50.720">
    <property type="entry name" value="NAD(P)-binding Rossmann-like Domain"/>
    <property type="match status" value="1"/>
</dbReference>
<dbReference type="NCBIfam" id="TIGR01082">
    <property type="entry name" value="murC"/>
    <property type="match status" value="1"/>
</dbReference>
<dbReference type="PANTHER" id="PTHR43445">
    <property type="entry name" value="UDP-N-ACETYLMURAMATE--L-ALANINE LIGASE-RELATED"/>
    <property type="match status" value="1"/>
</dbReference>
<dbReference type="InterPro" id="IPR005758">
    <property type="entry name" value="UDP-N-AcMur_Ala_ligase_MurC"/>
</dbReference>
<accession>A0A241Q191</accession>
<evidence type="ECO:0000259" key="15">
    <source>
        <dbReference type="Pfam" id="PF01225"/>
    </source>
</evidence>
<dbReference type="InterPro" id="IPR004101">
    <property type="entry name" value="Mur_ligase_C"/>
</dbReference>
<keyword evidence="9 14" id="KW-0133">Cell shape</keyword>
<dbReference type="Pfam" id="PF01225">
    <property type="entry name" value="Mur_ligase"/>
    <property type="match status" value="1"/>
</dbReference>
<dbReference type="GO" id="GO:0005737">
    <property type="term" value="C:cytoplasm"/>
    <property type="evidence" value="ECO:0007669"/>
    <property type="project" value="UniProtKB-SubCell"/>
</dbReference>
<evidence type="ECO:0000259" key="16">
    <source>
        <dbReference type="Pfam" id="PF02875"/>
    </source>
</evidence>
<comment type="function">
    <text evidence="14">Cell wall formation.</text>
</comment>
<evidence type="ECO:0000256" key="13">
    <source>
        <dbReference type="ARBA" id="ARBA00047833"/>
    </source>
</evidence>
<evidence type="ECO:0000256" key="9">
    <source>
        <dbReference type="ARBA" id="ARBA00022960"/>
    </source>
</evidence>
<protein>
    <recommendedName>
        <fullName evidence="3 14">UDP-N-acetylmuramate--L-alanine ligase</fullName>
        <ecNumber evidence="3 14">6.3.2.8</ecNumber>
    </recommendedName>
    <alternativeName>
        <fullName evidence="14">UDP-N-acetylmuramoyl-L-alanine synthetase</fullName>
    </alternativeName>
</protein>
<keyword evidence="5 14" id="KW-0436">Ligase</keyword>
<evidence type="ECO:0000256" key="6">
    <source>
        <dbReference type="ARBA" id="ARBA00022618"/>
    </source>
</evidence>
<keyword evidence="11 14" id="KW-0131">Cell cycle</keyword>
<evidence type="ECO:0000256" key="11">
    <source>
        <dbReference type="ARBA" id="ARBA00023306"/>
    </source>
</evidence>
<evidence type="ECO:0000256" key="10">
    <source>
        <dbReference type="ARBA" id="ARBA00022984"/>
    </source>
</evidence>
<dbReference type="InterPro" id="IPR000713">
    <property type="entry name" value="Mur_ligase_N"/>
</dbReference>
<sequence length="468" mass="52571">MIFGGIKSMEKIYFIGINGIGMSGLAKIMKCKGYEVKGADICTNYVTEELLSMGITVYNEHNEENVKGADYVIASTAIKETNPELSYAKNNGITLLKRGELLAKLLNRETGIAVAGTHGKTTTSSMLSAVMLSKDPTIVVGGILPEIKSNAKPGKSEYFIAEADESDNSFLFMNPKYAVITNIDADHLDVHGNLDNIKKSFIEFICHTQKEAIICMDCENLKETVTRLPEGKSVTTYSIKDENASIFAKNIRIEDRKTIFDFYVNKELIGEFSLNIPGEHNILNSLPVIYLALKFGVSKEEIQEALSKFKGSKRRYDVLFDKELENGYGNKTKRVRIVDDYAHHPTEIKATLKAIKSIDTSRLVAIFQPHRYSRVHFLLDEFKDAFKDVDKVILLPIYAAGEKNEFNISSEILKEHINHNNIEVMTEWKDIKRYVSKVKKDSTYIFMGAGDISTLAHEIAEELEGMSE</sequence>
<evidence type="ECO:0000256" key="3">
    <source>
        <dbReference type="ARBA" id="ARBA00012211"/>
    </source>
</evidence>
<feature type="binding site" evidence="14">
    <location>
        <begin position="116"/>
        <end position="122"/>
    </location>
    <ligand>
        <name>ATP</name>
        <dbReference type="ChEBI" id="CHEBI:30616"/>
    </ligand>
</feature>
<evidence type="ECO:0000313" key="18">
    <source>
        <dbReference type="EMBL" id="ASG28561.1"/>
    </source>
</evidence>
<keyword evidence="8 14" id="KW-0067">ATP-binding</keyword>
<dbReference type="GO" id="GO:0009252">
    <property type="term" value="P:peptidoglycan biosynthetic process"/>
    <property type="evidence" value="ECO:0007669"/>
    <property type="project" value="UniProtKB-UniRule"/>
</dbReference>
<comment type="catalytic activity">
    <reaction evidence="13 14">
        <text>UDP-N-acetyl-alpha-D-muramate + L-alanine + ATP = UDP-N-acetyl-alpha-D-muramoyl-L-alanine + ADP + phosphate + H(+)</text>
        <dbReference type="Rhea" id="RHEA:23372"/>
        <dbReference type="ChEBI" id="CHEBI:15378"/>
        <dbReference type="ChEBI" id="CHEBI:30616"/>
        <dbReference type="ChEBI" id="CHEBI:43474"/>
        <dbReference type="ChEBI" id="CHEBI:57972"/>
        <dbReference type="ChEBI" id="CHEBI:70757"/>
        <dbReference type="ChEBI" id="CHEBI:83898"/>
        <dbReference type="ChEBI" id="CHEBI:456216"/>
        <dbReference type="EC" id="6.3.2.8"/>
    </reaction>
</comment>
<organism evidence="18 19">
    <name type="scientific">Fusobacterium nucleatum subsp. polymorphum</name>
    <name type="common">Fusobacterium polymorphum</name>
    <dbReference type="NCBI Taxonomy" id="76857"/>
    <lineage>
        <taxon>Bacteria</taxon>
        <taxon>Fusobacteriati</taxon>
        <taxon>Fusobacteriota</taxon>
        <taxon>Fusobacteriia</taxon>
        <taxon>Fusobacteriales</taxon>
        <taxon>Fusobacteriaceae</taxon>
        <taxon>Fusobacterium</taxon>
    </lineage>
</organism>
<evidence type="ECO:0000256" key="7">
    <source>
        <dbReference type="ARBA" id="ARBA00022741"/>
    </source>
</evidence>
<feature type="domain" description="Mur ligase N-terminal catalytic" evidence="15">
    <location>
        <begin position="11"/>
        <end position="109"/>
    </location>
</feature>
<dbReference type="SUPFAM" id="SSF53623">
    <property type="entry name" value="MurD-like peptide ligases, catalytic domain"/>
    <property type="match status" value="1"/>
</dbReference>